<dbReference type="PANTHER" id="PTHR23349:SF42">
    <property type="entry name" value="BHLH DOMAIN-CONTAINING PROTEIN"/>
    <property type="match status" value="1"/>
</dbReference>
<evidence type="ECO:0000313" key="4">
    <source>
        <dbReference type="EMBL" id="CAF1185949.1"/>
    </source>
</evidence>
<dbReference type="GO" id="GO:0032502">
    <property type="term" value="P:developmental process"/>
    <property type="evidence" value="ECO:0007669"/>
    <property type="project" value="TreeGrafter"/>
</dbReference>
<comment type="caution">
    <text evidence="6">The sequence shown here is derived from an EMBL/GenBank/DDBJ whole genome shotgun (WGS) entry which is preliminary data.</text>
</comment>
<feature type="domain" description="BHLH" evidence="2">
    <location>
        <begin position="120"/>
        <end position="174"/>
    </location>
</feature>
<dbReference type="Proteomes" id="UP000663882">
    <property type="component" value="Unassembled WGS sequence"/>
</dbReference>
<evidence type="ECO:0000313" key="7">
    <source>
        <dbReference type="Proteomes" id="UP000663823"/>
    </source>
</evidence>
<dbReference type="Proteomes" id="UP000663823">
    <property type="component" value="Unassembled WGS sequence"/>
</dbReference>
<dbReference type="EMBL" id="CAJNOU010001313">
    <property type="protein sequence ID" value="CAF1185949.1"/>
    <property type="molecule type" value="Genomic_DNA"/>
</dbReference>
<dbReference type="Proteomes" id="UP000663889">
    <property type="component" value="Unassembled WGS sequence"/>
</dbReference>
<evidence type="ECO:0000259" key="2">
    <source>
        <dbReference type="PROSITE" id="PS50888"/>
    </source>
</evidence>
<accession>A0A818QSW5</accession>
<dbReference type="PANTHER" id="PTHR23349">
    <property type="entry name" value="BASIC HELIX-LOOP-HELIX TRANSCRIPTION FACTOR, TWIST"/>
    <property type="match status" value="1"/>
</dbReference>
<dbReference type="InterPro" id="IPR036638">
    <property type="entry name" value="HLH_DNA-bd_sf"/>
</dbReference>
<evidence type="ECO:0000313" key="3">
    <source>
        <dbReference type="EMBL" id="CAF0836230.1"/>
    </source>
</evidence>
<organism evidence="6 7">
    <name type="scientific">Rotaria sordida</name>
    <dbReference type="NCBI Taxonomy" id="392033"/>
    <lineage>
        <taxon>Eukaryota</taxon>
        <taxon>Metazoa</taxon>
        <taxon>Spiralia</taxon>
        <taxon>Gnathifera</taxon>
        <taxon>Rotifera</taxon>
        <taxon>Eurotatoria</taxon>
        <taxon>Bdelloidea</taxon>
        <taxon>Philodinida</taxon>
        <taxon>Philodinidae</taxon>
        <taxon>Rotaria</taxon>
    </lineage>
</organism>
<dbReference type="EMBL" id="CAJNOO010000164">
    <property type="protein sequence ID" value="CAF0836230.1"/>
    <property type="molecule type" value="Genomic_DNA"/>
</dbReference>
<protein>
    <recommendedName>
        <fullName evidence="2">BHLH domain-containing protein</fullName>
    </recommendedName>
</protein>
<dbReference type="GO" id="GO:0000977">
    <property type="term" value="F:RNA polymerase II transcription regulatory region sequence-specific DNA binding"/>
    <property type="evidence" value="ECO:0007669"/>
    <property type="project" value="TreeGrafter"/>
</dbReference>
<dbReference type="EMBL" id="CAJOAX010000758">
    <property type="protein sequence ID" value="CAF3646212.1"/>
    <property type="molecule type" value="Genomic_DNA"/>
</dbReference>
<reference evidence="6" key="1">
    <citation type="submission" date="2021-02" db="EMBL/GenBank/DDBJ databases">
        <authorList>
            <person name="Nowell W R."/>
        </authorList>
    </citation>
    <scope>NUCLEOTIDE SEQUENCE</scope>
</reference>
<dbReference type="PROSITE" id="PS50888">
    <property type="entry name" value="BHLH"/>
    <property type="match status" value="1"/>
</dbReference>
<dbReference type="AlphaFoldDB" id="A0A818QSW5"/>
<dbReference type="Proteomes" id="UP000663874">
    <property type="component" value="Unassembled WGS sequence"/>
</dbReference>
<gene>
    <name evidence="5" type="ORF">FNK824_LOCUS2680</name>
    <name evidence="6" type="ORF">OTI717_LOCUS9111</name>
    <name evidence="3" type="ORF">RFH988_LOCUS5705</name>
    <name evidence="4" type="ORF">SEV965_LOCUS20315</name>
</gene>
<dbReference type="InterPro" id="IPR011598">
    <property type="entry name" value="bHLH_dom"/>
</dbReference>
<dbReference type="GO" id="GO:0046983">
    <property type="term" value="F:protein dimerization activity"/>
    <property type="evidence" value="ECO:0007669"/>
    <property type="project" value="InterPro"/>
</dbReference>
<dbReference type="Pfam" id="PF00010">
    <property type="entry name" value="HLH"/>
    <property type="match status" value="1"/>
</dbReference>
<dbReference type="SUPFAM" id="SSF47459">
    <property type="entry name" value="HLH, helix-loop-helix DNA-binding domain"/>
    <property type="match status" value="1"/>
</dbReference>
<sequence>MNSPLWSYPLSSFYPPPTTTPSNYYSCPYIQSPYNPNIMINSSMQTSLNSSSGYESATNETSLVDPCFSSSSLVMKESNSAFMYKESDCIDDEEIENSMSTTMSEKNYSDRKKRRVLSRPQRQEANRRERHRMEIINEAYAELRNVLPFKKGRKRQKMSRMDTVDGAIRYIHSLLETLHGPNYNPDWAK</sequence>
<dbReference type="Gene3D" id="4.10.280.10">
    <property type="entry name" value="Helix-loop-helix DNA-binding domain"/>
    <property type="match status" value="1"/>
</dbReference>
<dbReference type="EMBL" id="CAJOBE010000166">
    <property type="protein sequence ID" value="CAF3586067.1"/>
    <property type="molecule type" value="Genomic_DNA"/>
</dbReference>
<evidence type="ECO:0000313" key="5">
    <source>
        <dbReference type="EMBL" id="CAF3586067.1"/>
    </source>
</evidence>
<evidence type="ECO:0000313" key="6">
    <source>
        <dbReference type="EMBL" id="CAF3646212.1"/>
    </source>
</evidence>
<dbReference type="InterPro" id="IPR050283">
    <property type="entry name" value="E-box_TF_Regulators"/>
</dbReference>
<proteinExistence type="predicted"/>
<dbReference type="SMART" id="SM00353">
    <property type="entry name" value="HLH"/>
    <property type="match status" value="1"/>
</dbReference>
<dbReference type="OrthoDB" id="5976910at2759"/>
<evidence type="ECO:0000256" key="1">
    <source>
        <dbReference type="SAM" id="MobiDB-lite"/>
    </source>
</evidence>
<dbReference type="GO" id="GO:0000981">
    <property type="term" value="F:DNA-binding transcription factor activity, RNA polymerase II-specific"/>
    <property type="evidence" value="ECO:0007669"/>
    <property type="project" value="TreeGrafter"/>
</dbReference>
<feature type="region of interest" description="Disordered" evidence="1">
    <location>
        <begin position="100"/>
        <end position="128"/>
    </location>
</feature>
<name>A0A818QSW5_9BILA</name>